<dbReference type="SUPFAM" id="SSF88713">
    <property type="entry name" value="Glycoside hydrolase/deacetylase"/>
    <property type="match status" value="1"/>
</dbReference>
<proteinExistence type="predicted"/>
<dbReference type="EMBL" id="QXML01000010">
    <property type="protein sequence ID" value="RIW13119.1"/>
    <property type="molecule type" value="Genomic_DNA"/>
</dbReference>
<dbReference type="OrthoDB" id="7836272at2"/>
<dbReference type="Gene3D" id="3.20.20.370">
    <property type="entry name" value="Glycoside hydrolase/deacetylase"/>
    <property type="match status" value="1"/>
</dbReference>
<dbReference type="CDD" id="cd10929">
    <property type="entry name" value="CE4_u5"/>
    <property type="match status" value="1"/>
</dbReference>
<dbReference type="GO" id="GO:0016810">
    <property type="term" value="F:hydrolase activity, acting on carbon-nitrogen (but not peptide) bonds"/>
    <property type="evidence" value="ECO:0007669"/>
    <property type="project" value="InterPro"/>
</dbReference>
<sequence length="332" mass="39360">MQTGVLTISLDFELLWGIFDKIGTRYNPEYFANTRKVIPRMLELFAQNQIQVTWATVGMLFAENEEEWKYYSPDFLPSYREKKYSAYEWARQHGIRPEVHFAPELIREIIQTPHQELGSHSYAHYYTLMRGQSPEQFRQDIQASQKIAMEKFGARLKSLVFPRNHINELYLGICLEEGFEYVRGNPKNWFWQETQHEDQSKKWFRSADCFFPMGKRTSYSLEEINFLSKEPVILPASRILRPYTNGNSLFNKVRLSRVLGEMEKAAKLREIYHLWWHPHNFGNNPEACLIELKKILKLFKKLQEHHGMESLSMGNLGNRVKAKQVKNQFQIQ</sequence>
<dbReference type="GO" id="GO:0005975">
    <property type="term" value="P:carbohydrate metabolic process"/>
    <property type="evidence" value="ECO:0007669"/>
    <property type="project" value="InterPro"/>
</dbReference>
<evidence type="ECO:0000313" key="2">
    <source>
        <dbReference type="EMBL" id="RIW13119.1"/>
    </source>
</evidence>
<gene>
    <name evidence="2" type="ORF">D0X99_17050</name>
</gene>
<organism evidence="2 3">
    <name type="scientific">Algoriphagus lacus</name>
    <dbReference type="NCBI Taxonomy" id="2056311"/>
    <lineage>
        <taxon>Bacteria</taxon>
        <taxon>Pseudomonadati</taxon>
        <taxon>Bacteroidota</taxon>
        <taxon>Cytophagia</taxon>
        <taxon>Cytophagales</taxon>
        <taxon>Cyclobacteriaceae</taxon>
        <taxon>Algoriphagus</taxon>
    </lineage>
</organism>
<reference evidence="2 3" key="1">
    <citation type="submission" date="2018-09" db="EMBL/GenBank/DDBJ databases">
        <authorList>
            <person name="Wang X."/>
            <person name="Du Z."/>
        </authorList>
    </citation>
    <scope>NUCLEOTIDE SEQUENCE [LARGE SCALE GENOMIC DNA]</scope>
    <source>
        <strain evidence="2 3">N3</strain>
    </source>
</reference>
<protein>
    <submittedName>
        <fullName evidence="2">Polysaccharide deacetylase</fullName>
    </submittedName>
</protein>
<dbReference type="Proteomes" id="UP000283522">
    <property type="component" value="Unassembled WGS sequence"/>
</dbReference>
<keyword evidence="3" id="KW-1185">Reference proteome</keyword>
<dbReference type="AlphaFoldDB" id="A0A418PMV9"/>
<evidence type="ECO:0000259" key="1">
    <source>
        <dbReference type="Pfam" id="PF01522"/>
    </source>
</evidence>
<evidence type="ECO:0000313" key="3">
    <source>
        <dbReference type="Proteomes" id="UP000283522"/>
    </source>
</evidence>
<comment type="caution">
    <text evidence="2">The sequence shown here is derived from an EMBL/GenBank/DDBJ whole genome shotgun (WGS) entry which is preliminary data.</text>
</comment>
<accession>A0A418PMV9</accession>
<name>A0A418PMV9_9BACT</name>
<dbReference type="Pfam" id="PF01522">
    <property type="entry name" value="Polysacc_deac_1"/>
    <property type="match status" value="1"/>
</dbReference>
<dbReference type="InterPro" id="IPR002509">
    <property type="entry name" value="NODB_dom"/>
</dbReference>
<feature type="domain" description="NodB homology" evidence="1">
    <location>
        <begin position="35"/>
        <end position="181"/>
    </location>
</feature>
<dbReference type="InterPro" id="IPR011330">
    <property type="entry name" value="Glyco_hydro/deAcase_b/a-brl"/>
</dbReference>